<evidence type="ECO:0000256" key="1">
    <source>
        <dbReference type="SAM" id="MobiDB-lite"/>
    </source>
</evidence>
<feature type="region of interest" description="Disordered" evidence="1">
    <location>
        <begin position="67"/>
        <end position="94"/>
    </location>
</feature>
<name>A0ABD3MEH3_9STRA</name>
<feature type="region of interest" description="Disordered" evidence="1">
    <location>
        <begin position="111"/>
        <end position="196"/>
    </location>
</feature>
<feature type="compositionally biased region" description="Polar residues" evidence="1">
    <location>
        <begin position="31"/>
        <end position="44"/>
    </location>
</feature>
<proteinExistence type="predicted"/>
<dbReference type="AlphaFoldDB" id="A0ABD3MEH3"/>
<feature type="region of interest" description="Disordered" evidence="1">
    <location>
        <begin position="531"/>
        <end position="559"/>
    </location>
</feature>
<sequence length="1121" mass="123848">MVRGNWQRRVELTASARQAYKLQKESRRNKSSQQTQRQHRSNSIAGEDSYTRLEQWLDENGDGILFGRRSSLPSGENDAVEVDIWTQSPPKNRPEYQYLEEQYYYEDSFTDDHHRDYTDKNSTNNNDSRSKGGGGRGSIKKKTKGKAHPNAKNKSSSSSNTLENSDGAMGGSAGGGGGGGGRDRSSSISSQNGKDYDTNTKLLCAREFFFGKEKCKGTQQLLLAKKGGGGGGGRKGRSSSIGAEDDTNNNTTVGGGAGCCLRHYHQLPKNKHRKALPSSMAAPTLPPPPTPPMTLAQVLNDKFYSPHHSFPNDNKPSASLPVGVREAILKSSYDASSIKNEDGNNASLSSTSAYIDMVYHTRFFVDDTVQSVSSNSKSTDDDDDAAGGVDEISLTRSKIHEALQRILNEYNIPSLTSVVYLTIQGVVIFDRYRGGLVVTEKEERFLLFGEAIPVDTYLVETKKNLDDYDDGIDDSSVPIYERLTHNLLDEILAYSEDECAGILPRVCKSWREEIGSPQLWSMLLDRHDWPMRVNGDDDNENGGGGRGDEEDDDHLPSDDDIVNHCEQLRETFISHYLVLRDVRALSNASTYIEAGGGSAGMGSSVRNNKLGLESAMHIFNPPDELSRYASRVVKIWSEDKYKEGLSARALATSYDCTLRLFEVVRGNNGSTAQGWGNSQGIKCRQVACLRMAPPSLSRKKGRCEIVHMDMDDDNVACLIGEIDHDEKRYAKFASIEWMTVIPRDDVVCAGNEGSLEDFIQSFDLRGAVIDFILSGTEGDIYLQELQGALHTYLSIFDGDTSAVEFIVENLISCGRGIFLFSACTRFPRSALEEEEEEEEEYYCRLFLFSVRTRSIVNSLHEENNYGCLYASCPFMSRSVENNDDVLRTNVMLVIPASLVFVAVEVGRTGSTHMFTTEIIDGEEFDPPRNTFGVLTSSHAILSCDTGDGDGGLNGGLYFHRLQSHYTNRIGIGGRNCSVDGMFIIREHYVAVVVQNEGDYEWDPEVEDVYDWNTAYIKSAWSIAVYHIPTAQEVCRCPISRPLLGANQKFDCIGDTLAMNVSNMGFVITGGNARDVGRSPMETAQTMTSPSGKQPKGKKKRLVPLACGRKKDGFARGMSLRG</sequence>
<comment type="caution">
    <text evidence="2">The sequence shown here is derived from an EMBL/GenBank/DDBJ whole genome shotgun (WGS) entry which is preliminary data.</text>
</comment>
<evidence type="ECO:0008006" key="4">
    <source>
        <dbReference type="Google" id="ProtNLM"/>
    </source>
</evidence>
<dbReference type="InterPro" id="IPR036047">
    <property type="entry name" value="F-box-like_dom_sf"/>
</dbReference>
<dbReference type="EMBL" id="JALLBG020000156">
    <property type="protein sequence ID" value="KAL3761186.1"/>
    <property type="molecule type" value="Genomic_DNA"/>
</dbReference>
<protein>
    <recommendedName>
        <fullName evidence="4">F-box domain-containing protein</fullName>
    </recommendedName>
</protein>
<feature type="region of interest" description="Disordered" evidence="1">
    <location>
        <begin position="1081"/>
        <end position="1101"/>
    </location>
</feature>
<accession>A0ABD3MEH3</accession>
<dbReference type="Proteomes" id="UP001530293">
    <property type="component" value="Unassembled WGS sequence"/>
</dbReference>
<gene>
    <name evidence="2" type="ORF">ACHAWU_000281</name>
</gene>
<feature type="compositionally biased region" description="Basic residues" evidence="1">
    <location>
        <begin position="138"/>
        <end position="151"/>
    </location>
</feature>
<feature type="region of interest" description="Disordered" evidence="1">
    <location>
        <begin position="223"/>
        <end position="249"/>
    </location>
</feature>
<evidence type="ECO:0000313" key="2">
    <source>
        <dbReference type="EMBL" id="KAL3761186.1"/>
    </source>
</evidence>
<reference evidence="2 3" key="1">
    <citation type="submission" date="2024-10" db="EMBL/GenBank/DDBJ databases">
        <title>Updated reference genomes for cyclostephanoid diatoms.</title>
        <authorList>
            <person name="Roberts W.R."/>
            <person name="Alverson A.J."/>
        </authorList>
    </citation>
    <scope>NUCLEOTIDE SEQUENCE [LARGE SCALE GENOMIC DNA]</scope>
    <source>
        <strain evidence="2 3">AJA232-27</strain>
    </source>
</reference>
<evidence type="ECO:0000313" key="3">
    <source>
        <dbReference type="Proteomes" id="UP001530293"/>
    </source>
</evidence>
<keyword evidence="3" id="KW-1185">Reference proteome</keyword>
<organism evidence="2 3">
    <name type="scientific">Discostella pseudostelligera</name>
    <dbReference type="NCBI Taxonomy" id="259834"/>
    <lineage>
        <taxon>Eukaryota</taxon>
        <taxon>Sar</taxon>
        <taxon>Stramenopiles</taxon>
        <taxon>Ochrophyta</taxon>
        <taxon>Bacillariophyta</taxon>
        <taxon>Coscinodiscophyceae</taxon>
        <taxon>Thalassiosirophycidae</taxon>
        <taxon>Stephanodiscales</taxon>
        <taxon>Stephanodiscaceae</taxon>
        <taxon>Discostella</taxon>
    </lineage>
</organism>
<feature type="compositionally biased region" description="Gly residues" evidence="1">
    <location>
        <begin position="168"/>
        <end position="180"/>
    </location>
</feature>
<dbReference type="SUPFAM" id="SSF81383">
    <property type="entry name" value="F-box domain"/>
    <property type="match status" value="1"/>
</dbReference>
<feature type="region of interest" description="Disordered" evidence="1">
    <location>
        <begin position="271"/>
        <end position="295"/>
    </location>
</feature>
<feature type="region of interest" description="Disordered" evidence="1">
    <location>
        <begin position="22"/>
        <end position="47"/>
    </location>
</feature>